<dbReference type="GO" id="GO:0042254">
    <property type="term" value="P:ribosome biogenesis"/>
    <property type="evidence" value="ECO:0007669"/>
    <property type="project" value="UniProtKB-KW"/>
</dbReference>
<dbReference type="STRING" id="908337.HMPREF9257_1321"/>
<protein>
    <recommendedName>
        <fullName evidence="6">Ribosomal processing cysteine protease Prp</fullName>
    </recommendedName>
</protein>
<dbReference type="InterPro" id="IPR007422">
    <property type="entry name" value="Peptidase_Prp"/>
</dbReference>
<evidence type="ECO:0000256" key="4">
    <source>
        <dbReference type="ARBA" id="ARBA00022807"/>
    </source>
</evidence>
<proteinExistence type="inferred from homology"/>
<keyword evidence="1" id="KW-0690">Ribosome biogenesis</keyword>
<dbReference type="GO" id="GO:0008234">
    <property type="term" value="F:cysteine-type peptidase activity"/>
    <property type="evidence" value="ECO:0007669"/>
    <property type="project" value="UniProtKB-KW"/>
</dbReference>
<accession>E4KP37</accession>
<dbReference type="Proteomes" id="UP000005990">
    <property type="component" value="Unassembled WGS sequence"/>
</dbReference>
<dbReference type="CDD" id="cd16332">
    <property type="entry name" value="Prp-like"/>
    <property type="match status" value="1"/>
</dbReference>
<dbReference type="Pfam" id="PF04327">
    <property type="entry name" value="Peptidase_Prp"/>
    <property type="match status" value="1"/>
</dbReference>
<keyword evidence="4" id="KW-0788">Thiol protease</keyword>
<dbReference type="OrthoDB" id="48998at2"/>
<evidence type="ECO:0000256" key="6">
    <source>
        <dbReference type="ARBA" id="ARBA00044538"/>
    </source>
</evidence>
<reference evidence="7 8" key="1">
    <citation type="submission" date="2010-10" db="EMBL/GenBank/DDBJ databases">
        <authorList>
            <person name="Durkin A.S."/>
            <person name="Madupu R."/>
            <person name="Torralba M."/>
            <person name="Gillis M."/>
            <person name="Methe B."/>
            <person name="Sutton G."/>
            <person name="Nelson K.E."/>
        </authorList>
    </citation>
    <scope>NUCLEOTIDE SEQUENCE [LARGE SCALE GENOMIC DNA]</scope>
    <source>
        <strain evidence="7 8">ACS-139-V-Col8</strain>
    </source>
</reference>
<keyword evidence="8" id="KW-1185">Reference proteome</keyword>
<evidence type="ECO:0000256" key="1">
    <source>
        <dbReference type="ARBA" id="ARBA00022517"/>
    </source>
</evidence>
<gene>
    <name evidence="7" type="ORF">HMPREF9257_1321</name>
</gene>
<dbReference type="eggNOG" id="COG2868">
    <property type="taxonomic scope" value="Bacteria"/>
</dbReference>
<keyword evidence="2" id="KW-0645">Protease</keyword>
<dbReference type="PANTHER" id="PTHR39178">
    <property type="entry name" value="HYPOTHETICAL RIBOSOME-ASSOCIATED PROTEIN"/>
    <property type="match status" value="1"/>
</dbReference>
<keyword evidence="3" id="KW-0378">Hydrolase</keyword>
<dbReference type="Gene3D" id="3.30.70.1490">
    <property type="entry name" value="Cysteine protease Prp"/>
    <property type="match status" value="1"/>
</dbReference>
<evidence type="ECO:0000313" key="8">
    <source>
        <dbReference type="Proteomes" id="UP000005990"/>
    </source>
</evidence>
<comment type="caution">
    <text evidence="7">The sequence shown here is derived from an EMBL/GenBank/DDBJ whole genome shotgun (WGS) entry which is preliminary data.</text>
</comment>
<evidence type="ECO:0000256" key="5">
    <source>
        <dbReference type="ARBA" id="ARBA00044503"/>
    </source>
</evidence>
<comment type="similarity">
    <text evidence="5">Belongs to the Prp family.</text>
</comment>
<dbReference type="AlphaFoldDB" id="E4KP37"/>
<dbReference type="InterPro" id="IPR036764">
    <property type="entry name" value="Peptidase_Prp_sf"/>
</dbReference>
<name>E4KP37_9LACT</name>
<sequence length="113" mass="12464">MINIQIASNHKGQIQSLEVSGHAGFAEAGEDIVCAAVSSQLISIENSLQALLEIPVTSQVDEIEGGYLKLDIAETGEKRRDQDGQLLLRHLVFALDVLAENYPEYIKIKQFQK</sequence>
<evidence type="ECO:0000256" key="3">
    <source>
        <dbReference type="ARBA" id="ARBA00022801"/>
    </source>
</evidence>
<dbReference type="SUPFAM" id="SSF118010">
    <property type="entry name" value="TM1457-like"/>
    <property type="match status" value="1"/>
</dbReference>
<dbReference type="RefSeq" id="WP_006418565.1">
    <property type="nucleotide sequence ID" value="NZ_AENN01000015.1"/>
</dbReference>
<dbReference type="PANTHER" id="PTHR39178:SF1">
    <property type="entry name" value="RIBOSOMAL-PROCESSING CYSTEINE PROTEASE PRP"/>
    <property type="match status" value="1"/>
</dbReference>
<evidence type="ECO:0000313" key="7">
    <source>
        <dbReference type="EMBL" id="EFR31362.1"/>
    </source>
</evidence>
<dbReference type="GO" id="GO:0006508">
    <property type="term" value="P:proteolysis"/>
    <property type="evidence" value="ECO:0007669"/>
    <property type="project" value="UniProtKB-KW"/>
</dbReference>
<organism evidence="7 8">
    <name type="scientific">Eremococcus coleocola ACS-139-V-Col8</name>
    <dbReference type="NCBI Taxonomy" id="908337"/>
    <lineage>
        <taxon>Bacteria</taxon>
        <taxon>Bacillati</taxon>
        <taxon>Bacillota</taxon>
        <taxon>Bacilli</taxon>
        <taxon>Lactobacillales</taxon>
        <taxon>Aerococcaceae</taxon>
        <taxon>Eremococcus</taxon>
    </lineage>
</organism>
<dbReference type="EMBL" id="AENN01000015">
    <property type="protein sequence ID" value="EFR31362.1"/>
    <property type="molecule type" value="Genomic_DNA"/>
</dbReference>
<evidence type="ECO:0000256" key="2">
    <source>
        <dbReference type="ARBA" id="ARBA00022670"/>
    </source>
</evidence>